<sequence length="148" mass="15931">MGNICRSPLLEGWARHVLEQAGQGQRVRLDSAGTGGWHAGEPPDPRAIAAAARHGIDLRGQRARAVAPEDFHAFDLILAADRDNLRWLRQHAPSGARAEIHLALAWCGVAEDEDVPDPYYGNAAGFDATCHLARAAAHGLLRKLPPQA</sequence>
<dbReference type="PRINTS" id="PR00719">
    <property type="entry name" value="LMWPTPASE"/>
</dbReference>
<comment type="caution">
    <text evidence="7">The sequence shown here is derived from an EMBL/GenBank/DDBJ whole genome shotgun (WGS) entry which is preliminary data.</text>
</comment>
<dbReference type="OrthoDB" id="9784339at2"/>
<dbReference type="AlphaFoldDB" id="A0A091BS45"/>
<dbReference type="eggNOG" id="COG0394">
    <property type="taxonomic scope" value="Bacteria"/>
</dbReference>
<dbReference type="Gene3D" id="3.40.50.2300">
    <property type="match status" value="1"/>
</dbReference>
<keyword evidence="8" id="KW-1185">Reference proteome</keyword>
<protein>
    <recommendedName>
        <fullName evidence="2">protein-tyrosine-phosphatase</fullName>
        <ecNumber evidence="2">3.1.3.48</ecNumber>
    </recommendedName>
</protein>
<accession>A0A091BS45</accession>
<evidence type="ECO:0000256" key="4">
    <source>
        <dbReference type="ARBA" id="ARBA00022912"/>
    </source>
</evidence>
<dbReference type="SMART" id="SM00226">
    <property type="entry name" value="LMWPc"/>
    <property type="match status" value="1"/>
</dbReference>
<dbReference type="InterPro" id="IPR050438">
    <property type="entry name" value="LMW_PTPase"/>
</dbReference>
<gene>
    <name evidence="7" type="ORF">N787_02285</name>
</gene>
<dbReference type="CDD" id="cd16343">
    <property type="entry name" value="LMWPTP"/>
    <property type="match status" value="1"/>
</dbReference>
<dbReference type="PATRIC" id="fig|1384056.3.peg.1070"/>
<organism evidence="7 8">
    <name type="scientific">Arenimonas metalli CF5-1</name>
    <dbReference type="NCBI Taxonomy" id="1384056"/>
    <lineage>
        <taxon>Bacteria</taxon>
        <taxon>Pseudomonadati</taxon>
        <taxon>Pseudomonadota</taxon>
        <taxon>Gammaproteobacteria</taxon>
        <taxon>Lysobacterales</taxon>
        <taxon>Lysobacteraceae</taxon>
        <taxon>Arenimonas</taxon>
    </lineage>
</organism>
<dbReference type="SUPFAM" id="SSF52788">
    <property type="entry name" value="Phosphotyrosine protein phosphatases I"/>
    <property type="match status" value="1"/>
</dbReference>
<dbReference type="EMBL" id="AVCK01000012">
    <property type="protein sequence ID" value="KFN47150.1"/>
    <property type="molecule type" value="Genomic_DNA"/>
</dbReference>
<dbReference type="PANTHER" id="PTHR11717:SF7">
    <property type="entry name" value="LOW MOLECULAR WEIGHT PHOSPHOTYROSINE PROTEIN PHOSPHATASE"/>
    <property type="match status" value="1"/>
</dbReference>
<dbReference type="PANTHER" id="PTHR11717">
    <property type="entry name" value="LOW MOLECULAR WEIGHT PROTEIN TYROSINE PHOSPHATASE"/>
    <property type="match status" value="1"/>
</dbReference>
<feature type="domain" description="Phosphotyrosine protein phosphatase I" evidence="6">
    <location>
        <begin position="2"/>
        <end position="143"/>
    </location>
</feature>
<dbReference type="STRING" id="1384056.N787_02285"/>
<feature type="active site" description="Proton donor" evidence="5">
    <location>
        <position position="117"/>
    </location>
</feature>
<evidence type="ECO:0000256" key="2">
    <source>
        <dbReference type="ARBA" id="ARBA00013064"/>
    </source>
</evidence>
<evidence type="ECO:0000259" key="6">
    <source>
        <dbReference type="SMART" id="SM00226"/>
    </source>
</evidence>
<dbReference type="InterPro" id="IPR036196">
    <property type="entry name" value="Ptyr_pPase_sf"/>
</dbReference>
<evidence type="ECO:0000313" key="7">
    <source>
        <dbReference type="EMBL" id="KFN47150.1"/>
    </source>
</evidence>
<dbReference type="Pfam" id="PF01451">
    <property type="entry name" value="LMWPc"/>
    <property type="match status" value="1"/>
</dbReference>
<comment type="similarity">
    <text evidence="1">Belongs to the low molecular weight phosphotyrosine protein phosphatase family.</text>
</comment>
<evidence type="ECO:0000256" key="3">
    <source>
        <dbReference type="ARBA" id="ARBA00022801"/>
    </source>
</evidence>
<dbReference type="InterPro" id="IPR017867">
    <property type="entry name" value="Tyr_phospatase_low_mol_wt"/>
</dbReference>
<dbReference type="InterPro" id="IPR023485">
    <property type="entry name" value="Ptyr_pPase"/>
</dbReference>
<keyword evidence="3" id="KW-0378">Hydrolase</keyword>
<proteinExistence type="inferred from homology"/>
<evidence type="ECO:0000256" key="1">
    <source>
        <dbReference type="ARBA" id="ARBA00011063"/>
    </source>
</evidence>
<evidence type="ECO:0000313" key="8">
    <source>
        <dbReference type="Proteomes" id="UP000029393"/>
    </source>
</evidence>
<feature type="active site" evidence="5">
    <location>
        <position position="6"/>
    </location>
</feature>
<evidence type="ECO:0000256" key="5">
    <source>
        <dbReference type="PIRSR" id="PIRSR617867-1"/>
    </source>
</evidence>
<keyword evidence="4" id="KW-0904">Protein phosphatase</keyword>
<reference evidence="7 8" key="1">
    <citation type="submission" date="2013-09" db="EMBL/GenBank/DDBJ databases">
        <title>Genome sequencing of Arenimonas metalli.</title>
        <authorList>
            <person name="Chen F."/>
            <person name="Wang G."/>
        </authorList>
    </citation>
    <scope>NUCLEOTIDE SEQUENCE [LARGE SCALE GENOMIC DNA]</scope>
    <source>
        <strain evidence="7 8">CF5-1</strain>
    </source>
</reference>
<dbReference type="GO" id="GO:0004725">
    <property type="term" value="F:protein tyrosine phosphatase activity"/>
    <property type="evidence" value="ECO:0007669"/>
    <property type="project" value="UniProtKB-EC"/>
</dbReference>
<dbReference type="EC" id="3.1.3.48" evidence="2"/>
<dbReference type="Proteomes" id="UP000029393">
    <property type="component" value="Unassembled WGS sequence"/>
</dbReference>
<name>A0A091BS45_9GAMM</name>